<sequence length="152" mass="16980">MATSNDLLIKQRSVIEFLAAEECSAANIHARMKTVESSESRVHMSFLCAFISTGFYSQLLRDVGGTVVSESVLRSAGTLLSRVRAPMPAPWHDGGPKSVRSPCELAIQQPNLNSCEPLLRANLSQHSLEEIRRNSETYQRLMKIHSKSFRTY</sequence>
<organism evidence="1 2">
    <name type="scientific">Plakobranchus ocellatus</name>
    <dbReference type="NCBI Taxonomy" id="259542"/>
    <lineage>
        <taxon>Eukaryota</taxon>
        <taxon>Metazoa</taxon>
        <taxon>Spiralia</taxon>
        <taxon>Lophotrochozoa</taxon>
        <taxon>Mollusca</taxon>
        <taxon>Gastropoda</taxon>
        <taxon>Heterobranchia</taxon>
        <taxon>Euthyneura</taxon>
        <taxon>Panpulmonata</taxon>
        <taxon>Sacoglossa</taxon>
        <taxon>Placobranchoidea</taxon>
        <taxon>Plakobranchidae</taxon>
        <taxon>Plakobranchus</taxon>
    </lineage>
</organism>
<comment type="caution">
    <text evidence="1">The sequence shown here is derived from an EMBL/GenBank/DDBJ whole genome shotgun (WGS) entry which is preliminary data.</text>
</comment>
<gene>
    <name evidence="1" type="ORF">PoB_007443200</name>
</gene>
<evidence type="ECO:0000313" key="1">
    <source>
        <dbReference type="EMBL" id="GFO47927.1"/>
    </source>
</evidence>
<accession>A0AAV4DUD6</accession>
<dbReference type="Proteomes" id="UP000735302">
    <property type="component" value="Unassembled WGS sequence"/>
</dbReference>
<evidence type="ECO:0000313" key="2">
    <source>
        <dbReference type="Proteomes" id="UP000735302"/>
    </source>
</evidence>
<protein>
    <submittedName>
        <fullName evidence="1">Uncharacterized protein</fullName>
    </submittedName>
</protein>
<dbReference type="AlphaFoldDB" id="A0AAV4DUD6"/>
<keyword evidence="2" id="KW-1185">Reference proteome</keyword>
<dbReference type="EMBL" id="BLXT01008368">
    <property type="protein sequence ID" value="GFO47927.1"/>
    <property type="molecule type" value="Genomic_DNA"/>
</dbReference>
<proteinExistence type="predicted"/>
<name>A0AAV4DUD6_9GAST</name>
<reference evidence="1 2" key="1">
    <citation type="journal article" date="2021" name="Elife">
        <title>Chloroplast acquisition without the gene transfer in kleptoplastic sea slugs, Plakobranchus ocellatus.</title>
        <authorList>
            <person name="Maeda T."/>
            <person name="Takahashi S."/>
            <person name="Yoshida T."/>
            <person name="Shimamura S."/>
            <person name="Takaki Y."/>
            <person name="Nagai Y."/>
            <person name="Toyoda A."/>
            <person name="Suzuki Y."/>
            <person name="Arimoto A."/>
            <person name="Ishii H."/>
            <person name="Satoh N."/>
            <person name="Nishiyama T."/>
            <person name="Hasebe M."/>
            <person name="Maruyama T."/>
            <person name="Minagawa J."/>
            <person name="Obokata J."/>
            <person name="Shigenobu S."/>
        </authorList>
    </citation>
    <scope>NUCLEOTIDE SEQUENCE [LARGE SCALE GENOMIC DNA]</scope>
</reference>